<keyword evidence="3" id="KW-1185">Reference proteome</keyword>
<evidence type="ECO:0000313" key="3">
    <source>
        <dbReference type="Proteomes" id="UP000294192"/>
    </source>
</evidence>
<reference evidence="2 3" key="1">
    <citation type="submission" date="2018-02" db="EMBL/GenBank/DDBJ databases">
        <title>Mycoplasma marinum and Mycoplasma todarodis sp. nov., moderately halophilic and psychrotolerant mycoplasmas isolated from cephalopods.</title>
        <authorList>
            <person name="Viver T."/>
        </authorList>
    </citation>
    <scope>NUCLEOTIDE SEQUENCE [LARGE SCALE GENOMIC DNA]</scope>
    <source>
        <strain evidence="2 3">PE</strain>
    </source>
</reference>
<dbReference type="EMBL" id="PSZO01000003">
    <property type="protein sequence ID" value="TCG11787.1"/>
    <property type="molecule type" value="Genomic_DNA"/>
</dbReference>
<gene>
    <name evidence="2" type="ORF">C4B24_01395</name>
</gene>
<comment type="caution">
    <text evidence="2">The sequence shown here is derived from an EMBL/GenBank/DDBJ whole genome shotgun (WGS) entry which is preliminary data.</text>
</comment>
<dbReference type="NCBIfam" id="NF046002">
    <property type="entry name" value="MAG3450_fam"/>
    <property type="match status" value="1"/>
</dbReference>
<feature type="transmembrane region" description="Helical" evidence="1">
    <location>
        <begin position="114"/>
        <end position="139"/>
    </location>
</feature>
<evidence type="ECO:0000256" key="1">
    <source>
        <dbReference type="SAM" id="Phobius"/>
    </source>
</evidence>
<organism evidence="2 3">
    <name type="scientific">Mycoplasma marinum</name>
    <dbReference type="NCBI Taxonomy" id="1937190"/>
    <lineage>
        <taxon>Bacteria</taxon>
        <taxon>Bacillati</taxon>
        <taxon>Mycoplasmatota</taxon>
        <taxon>Mollicutes</taxon>
        <taxon>Mycoplasmataceae</taxon>
        <taxon>Mycoplasma</taxon>
    </lineage>
</organism>
<feature type="transmembrane region" description="Helical" evidence="1">
    <location>
        <begin position="64"/>
        <end position="85"/>
    </location>
</feature>
<dbReference type="OrthoDB" id="9843128at2"/>
<keyword evidence="1" id="KW-1133">Transmembrane helix</keyword>
<sequence>MAKKNNDKKDQYYPKQEFDITLKRTGGWTQTLVTFVFILVPAMVMWVFLSKDFGNKQLLTTGELWGVAIGFIFYSILISIFLIWIRLIWIDTLNFTVPVAIVLMAIMLSQDVVIWGRALIAIGMIFTALPVNMITVRYIENLAIKNNNKH</sequence>
<proteinExistence type="predicted"/>
<name>A0A4R0XMM6_9MOLU</name>
<keyword evidence="1" id="KW-0472">Membrane</keyword>
<dbReference type="AlphaFoldDB" id="A0A4R0XMM6"/>
<protein>
    <submittedName>
        <fullName evidence="2">Uncharacterized protein</fullName>
    </submittedName>
</protein>
<dbReference type="Proteomes" id="UP000294192">
    <property type="component" value="Unassembled WGS sequence"/>
</dbReference>
<feature type="transmembrane region" description="Helical" evidence="1">
    <location>
        <begin position="92"/>
        <end position="108"/>
    </location>
</feature>
<keyword evidence="1" id="KW-0812">Transmembrane</keyword>
<dbReference type="RefSeq" id="WP_131598623.1">
    <property type="nucleotide sequence ID" value="NZ_CBDBYK010000001.1"/>
</dbReference>
<evidence type="ECO:0000313" key="2">
    <source>
        <dbReference type="EMBL" id="TCG11787.1"/>
    </source>
</evidence>
<accession>A0A4R0XMM6</accession>
<feature type="transmembrane region" description="Helical" evidence="1">
    <location>
        <begin position="32"/>
        <end position="49"/>
    </location>
</feature>